<feature type="region of interest" description="Disordered" evidence="1">
    <location>
        <begin position="377"/>
        <end position="401"/>
    </location>
</feature>
<protein>
    <submittedName>
        <fullName evidence="2">Uncharacterized protein</fullName>
    </submittedName>
</protein>
<dbReference type="EMBL" id="MK279841">
    <property type="protein sequence ID" value="AZS06739.1"/>
    <property type="molecule type" value="Genomic_DNA"/>
</dbReference>
<evidence type="ECO:0000313" key="3">
    <source>
        <dbReference type="Proteomes" id="UP000287372"/>
    </source>
</evidence>
<feature type="compositionally biased region" description="Gly residues" evidence="1">
    <location>
        <begin position="390"/>
        <end position="399"/>
    </location>
</feature>
<feature type="compositionally biased region" description="Low complexity" evidence="1">
    <location>
        <begin position="207"/>
        <end position="216"/>
    </location>
</feature>
<gene>
    <name evidence="2" type="primary">100</name>
    <name evidence="2" type="ORF">SEA_HIYAA_100</name>
</gene>
<name>A0A3S9U952_9CAUD</name>
<feature type="region of interest" description="Disordered" evidence="1">
    <location>
        <begin position="194"/>
        <end position="303"/>
    </location>
</feature>
<evidence type="ECO:0000256" key="1">
    <source>
        <dbReference type="SAM" id="MobiDB-lite"/>
    </source>
</evidence>
<evidence type="ECO:0000313" key="2">
    <source>
        <dbReference type="EMBL" id="AZS06739.1"/>
    </source>
</evidence>
<feature type="compositionally biased region" description="Low complexity" evidence="1">
    <location>
        <begin position="241"/>
        <end position="250"/>
    </location>
</feature>
<reference evidence="2 3" key="1">
    <citation type="submission" date="2018-12" db="EMBL/GenBank/DDBJ databases">
        <authorList>
            <person name="Lieu J.K."/>
            <person name="Tian C.Z."/>
            <person name="Hsaio W.J."/>
            <person name="Shaffer C.D."/>
            <person name="Weston-Hafer K.A."/>
            <person name="Russell D.A."/>
            <person name="Pope W.H."/>
            <person name="Jacobs-Sera D."/>
            <person name="Hendrix R.W."/>
            <person name="Hatfull G.F."/>
        </authorList>
    </citation>
    <scope>NUCLEOTIDE SEQUENCE [LARGE SCALE GENOMIC DNA]</scope>
</reference>
<proteinExistence type="predicted"/>
<keyword evidence="3" id="KW-1185">Reference proteome</keyword>
<organism evidence="2 3">
    <name type="scientific">Streptomyces phage Hiyaa</name>
    <dbReference type="NCBI Taxonomy" id="2499072"/>
    <lineage>
        <taxon>Viruses</taxon>
        <taxon>Duplodnaviria</taxon>
        <taxon>Heunggongvirae</taxon>
        <taxon>Uroviricota</taxon>
        <taxon>Caudoviricetes</taxon>
        <taxon>Hiyaavirus</taxon>
        <taxon>Hiyaavirus hiyaa</taxon>
    </lineage>
</organism>
<dbReference type="Proteomes" id="UP000287372">
    <property type="component" value="Segment"/>
</dbReference>
<feature type="compositionally biased region" description="Polar residues" evidence="1">
    <location>
        <begin position="48"/>
        <end position="63"/>
    </location>
</feature>
<feature type="compositionally biased region" description="Polar residues" evidence="1">
    <location>
        <begin position="148"/>
        <end position="158"/>
    </location>
</feature>
<dbReference type="KEGG" id="vg:55009878"/>
<dbReference type="RefSeq" id="YP_009818535.1">
    <property type="nucleotide sequence ID" value="NC_048139.1"/>
</dbReference>
<dbReference type="GeneID" id="55009878"/>
<sequence length="442" mass="45848">MSRSLDRCCGCYRGRWRCCCCRLCVLAVLRSPPGAQSPPGGGHRGPDTSPTSTPDRCANASQNRADRRTQDAPGPPQTADGPTSRGPGRPSVPDPARTSADRPRGSVDPASSPNHTAPDPTSTVADVTDPSADRGERSASLTIAVPDQATSTLASGSGSDRLPEPTRLTRLAEQRGGPVLVSVRSRSVVARPLILPIQPPRPGGGRSARSGPGPRSVPALAVEQTSTSARSGPVVPAVPTSSGARTSRPGPRGGRSGPGIDRPRPGRSSAATAPVVGRSRPVVSARPTAGPGTRGRPATRAERRRRLTETALASLLAQLPSAVVALDLATLAEAESGQANDLGNRNRDAQRRSACLGSRSAGDRDGVHRGYGCGCRREAPRPGPGRPTGATGGSGGGLRTGRALRGPGRYLLGLRRSRRVDLFRFCCLGVRHLSVTSCYRRL</sequence>
<accession>A0A3S9U952</accession>
<feature type="compositionally biased region" description="Polar residues" evidence="1">
    <location>
        <begin position="109"/>
        <end position="125"/>
    </location>
</feature>
<feature type="region of interest" description="Disordered" evidence="1">
    <location>
        <begin position="32"/>
        <end position="176"/>
    </location>
</feature>
<feature type="region of interest" description="Disordered" evidence="1">
    <location>
        <begin position="339"/>
        <end position="361"/>
    </location>
</feature>